<evidence type="ECO:0000313" key="1">
    <source>
        <dbReference type="EMBL" id="OGL51513.1"/>
    </source>
</evidence>
<dbReference type="EMBL" id="MGDI01000041">
    <property type="protein sequence ID" value="OGL51513.1"/>
    <property type="molecule type" value="Genomic_DNA"/>
</dbReference>
<name>A0A1F7SCK2_9BACT</name>
<reference evidence="1 2" key="1">
    <citation type="journal article" date="2016" name="Nat. Commun.">
        <title>Thousands of microbial genomes shed light on interconnected biogeochemical processes in an aquifer system.</title>
        <authorList>
            <person name="Anantharaman K."/>
            <person name="Brown C.T."/>
            <person name="Hug L.A."/>
            <person name="Sharon I."/>
            <person name="Castelle C.J."/>
            <person name="Probst A.J."/>
            <person name="Thomas B.C."/>
            <person name="Singh A."/>
            <person name="Wilkins M.J."/>
            <person name="Karaoz U."/>
            <person name="Brodie E.L."/>
            <person name="Williams K.H."/>
            <person name="Hubbard S.S."/>
            <person name="Banfield J.F."/>
        </authorList>
    </citation>
    <scope>NUCLEOTIDE SEQUENCE [LARGE SCALE GENOMIC DNA]</scope>
</reference>
<organism evidence="1 2">
    <name type="scientific">Candidatus Schekmanbacteria bacterium RIFCSPLOWO2_12_FULL_38_15</name>
    <dbReference type="NCBI Taxonomy" id="1817883"/>
    <lineage>
        <taxon>Bacteria</taxon>
        <taxon>Candidatus Schekmaniibacteriota</taxon>
    </lineage>
</organism>
<dbReference type="Proteomes" id="UP000178082">
    <property type="component" value="Unassembled WGS sequence"/>
</dbReference>
<proteinExistence type="predicted"/>
<dbReference type="STRING" id="1817883.A3G31_03400"/>
<comment type="caution">
    <text evidence="1">The sequence shown here is derived from an EMBL/GenBank/DDBJ whole genome shotgun (WGS) entry which is preliminary data.</text>
</comment>
<accession>A0A1F7SCK2</accession>
<protein>
    <submittedName>
        <fullName evidence="1">Uncharacterized protein</fullName>
    </submittedName>
</protein>
<gene>
    <name evidence="1" type="ORF">A3G31_03400</name>
</gene>
<sequence>MKRIWINKSSSFKAANQFDINYYLSMSSLERLETMQFLREIAFKIKNLKYGKNRKGLRRVIKIIQ</sequence>
<dbReference type="AlphaFoldDB" id="A0A1F7SCK2"/>
<evidence type="ECO:0000313" key="2">
    <source>
        <dbReference type="Proteomes" id="UP000178082"/>
    </source>
</evidence>